<dbReference type="GeneID" id="24878847"/>
<evidence type="ECO:0000259" key="4">
    <source>
        <dbReference type="Pfam" id="PF00535"/>
    </source>
</evidence>
<accession>A0A0E3WNA2</accession>
<keyword evidence="3" id="KW-1133">Transmembrane helix</keyword>
<evidence type="ECO:0000313" key="6">
    <source>
        <dbReference type="Proteomes" id="UP000033063"/>
    </source>
</evidence>
<keyword evidence="2 5" id="KW-0808">Transferase</keyword>
<dbReference type="HOGENOM" id="CLU_076334_0_0_2"/>
<evidence type="ECO:0000256" key="3">
    <source>
        <dbReference type="SAM" id="Phobius"/>
    </source>
</evidence>
<organism evidence="5 6">
    <name type="scientific">Methanosarcina mazei LYC</name>
    <dbReference type="NCBI Taxonomy" id="1434114"/>
    <lineage>
        <taxon>Archaea</taxon>
        <taxon>Methanobacteriati</taxon>
        <taxon>Methanobacteriota</taxon>
        <taxon>Stenosarchaea group</taxon>
        <taxon>Methanomicrobia</taxon>
        <taxon>Methanosarcinales</taxon>
        <taxon>Methanosarcinaceae</taxon>
        <taxon>Methanosarcina</taxon>
    </lineage>
</organism>
<dbReference type="GO" id="GO:0016757">
    <property type="term" value="F:glycosyltransferase activity"/>
    <property type="evidence" value="ECO:0007669"/>
    <property type="project" value="UniProtKB-KW"/>
</dbReference>
<dbReference type="Proteomes" id="UP000033063">
    <property type="component" value="Chromosome"/>
</dbReference>
<proteinExistence type="predicted"/>
<keyword evidence="1" id="KW-0328">Glycosyltransferase</keyword>
<protein>
    <submittedName>
        <fullName evidence="5">Glycosyltransferase</fullName>
    </submittedName>
</protein>
<evidence type="ECO:0000313" key="5">
    <source>
        <dbReference type="EMBL" id="AKB69084.1"/>
    </source>
</evidence>
<dbReference type="PANTHER" id="PTHR43630">
    <property type="entry name" value="POLY-BETA-1,6-N-ACETYL-D-GLUCOSAMINE SYNTHASE"/>
    <property type="match status" value="1"/>
</dbReference>
<keyword evidence="3" id="KW-0472">Membrane</keyword>
<dbReference type="SUPFAM" id="SSF53448">
    <property type="entry name" value="Nucleotide-diphospho-sugar transferases"/>
    <property type="match status" value="1"/>
</dbReference>
<evidence type="ECO:0000256" key="2">
    <source>
        <dbReference type="ARBA" id="ARBA00022679"/>
    </source>
</evidence>
<feature type="domain" description="Glycosyltransferase 2-like" evidence="4">
    <location>
        <begin position="8"/>
        <end position="148"/>
    </location>
</feature>
<dbReference type="AlphaFoldDB" id="A0A0E3WNA2"/>
<dbReference type="InterPro" id="IPR029044">
    <property type="entry name" value="Nucleotide-diphossugar_trans"/>
</dbReference>
<dbReference type="PANTHER" id="PTHR43630:SF1">
    <property type="entry name" value="POLY-BETA-1,6-N-ACETYL-D-GLUCOSAMINE SYNTHASE"/>
    <property type="match status" value="1"/>
</dbReference>
<sequence length="293" mass="33605">MVIKNYVVVTPCKNEEKNLPALASSIIDNTIKPSLWIILNDGSTDNTCIILNNLEKEYNWIKVIHEKESIRDLGLHYSDIVNKAIKCAFATCEKRSINFEYIGLIDADMILDKDFFEKIIDRFEKNPKLGVCSGTVAYISNGQKTLEKGREKHPIGGLRVWRKKCLEDTGGFPTSYSADSVSNVLAILKGWDTRKYEDITGIQTRKTSSAEGMWKGLITRGKSDYYRDYHPVYVILKFLKYSIKPPFYTGIAYLWGYIIGVIVIKNKINIPEVRAYYRNKHLELLNLKKGTER</sequence>
<gene>
    <name evidence="5" type="ORF">MSMAL_2541</name>
</gene>
<dbReference type="Gene3D" id="3.90.550.10">
    <property type="entry name" value="Spore Coat Polysaccharide Biosynthesis Protein SpsA, Chain A"/>
    <property type="match status" value="1"/>
</dbReference>
<dbReference type="RefSeq" id="WP_048040958.1">
    <property type="nucleotide sequence ID" value="NZ_CP009513.1"/>
</dbReference>
<evidence type="ECO:0000256" key="1">
    <source>
        <dbReference type="ARBA" id="ARBA00022676"/>
    </source>
</evidence>
<keyword evidence="3" id="KW-0812">Transmembrane</keyword>
<reference evidence="5 6" key="1">
    <citation type="submission" date="2014-07" db="EMBL/GenBank/DDBJ databases">
        <title>Methanogenic archaea and the global carbon cycle.</title>
        <authorList>
            <person name="Henriksen J.R."/>
            <person name="Luke J."/>
            <person name="Reinhart S."/>
            <person name="Benedict M.N."/>
            <person name="Youngblut N.D."/>
            <person name="Metcalf M.E."/>
            <person name="Whitaker R.J."/>
            <person name="Metcalf W.W."/>
        </authorList>
    </citation>
    <scope>NUCLEOTIDE SEQUENCE [LARGE SCALE GENOMIC DNA]</scope>
    <source>
        <strain evidence="5 6">LYC</strain>
    </source>
</reference>
<dbReference type="PATRIC" id="fig|1434114.4.peg.3213"/>
<feature type="transmembrane region" description="Helical" evidence="3">
    <location>
        <begin position="247"/>
        <end position="264"/>
    </location>
</feature>
<dbReference type="InterPro" id="IPR001173">
    <property type="entry name" value="Glyco_trans_2-like"/>
</dbReference>
<dbReference type="CDD" id="cd00761">
    <property type="entry name" value="Glyco_tranf_GTA_type"/>
    <property type="match status" value="1"/>
</dbReference>
<dbReference type="EMBL" id="CP009513">
    <property type="protein sequence ID" value="AKB69084.1"/>
    <property type="molecule type" value="Genomic_DNA"/>
</dbReference>
<name>A0A0E3WNA2_METMZ</name>
<dbReference type="Pfam" id="PF00535">
    <property type="entry name" value="Glycos_transf_2"/>
    <property type="match status" value="1"/>
</dbReference>